<dbReference type="EMBL" id="BMFD01000001">
    <property type="protein sequence ID" value="GGC27821.1"/>
    <property type="molecule type" value="Genomic_DNA"/>
</dbReference>
<name>A0ABQ1LQ41_9BACT</name>
<proteinExistence type="predicted"/>
<sequence>MNYLKTYFLTVVILFISHFSLAQYQLKKTNEFKINSLNSVEIVDYDPVNKRYLGYENESKGFVVMVLDEKGRILQKKNLMGQGPGQFNSAMNSLGYSDKKDIWVITPNQLLTFDKNLNFKSAVKYVNINAFFTYRIAESPIFFYKDKFKNELVFGTYPSNTARFTSVKDLGTQHLLELHDLSENHNYFLAPIKNRPISKDLDNSINSLYRPVFTQDKEKNKLYITASLDNEITIIDLLTGNSISKININHGDFGSFKKLPITDKTLPSYPPHTLASLNLKIIKLDGGLIILNYVREIPYGTFEKKITEDQFYHHFKDPDYHRIIIFDEEKQLSKDLQIPYGQVKIAMPNNSILIKLINPEEEEDFVRYGIYQVSK</sequence>
<accession>A0ABQ1LQ41</accession>
<evidence type="ECO:0008006" key="3">
    <source>
        <dbReference type="Google" id="ProtNLM"/>
    </source>
</evidence>
<comment type="caution">
    <text evidence="1">The sequence shown here is derived from an EMBL/GenBank/DDBJ whole genome shotgun (WGS) entry which is preliminary data.</text>
</comment>
<evidence type="ECO:0000313" key="2">
    <source>
        <dbReference type="Proteomes" id="UP000635885"/>
    </source>
</evidence>
<keyword evidence="2" id="KW-1185">Reference proteome</keyword>
<dbReference type="RefSeq" id="WP_188439018.1">
    <property type="nucleotide sequence ID" value="NZ_BMFD01000001.1"/>
</dbReference>
<organism evidence="1 2">
    <name type="scientific">Belliella aquatica</name>
    <dbReference type="NCBI Taxonomy" id="1323734"/>
    <lineage>
        <taxon>Bacteria</taxon>
        <taxon>Pseudomonadati</taxon>
        <taxon>Bacteroidota</taxon>
        <taxon>Cytophagia</taxon>
        <taxon>Cytophagales</taxon>
        <taxon>Cyclobacteriaceae</taxon>
        <taxon>Belliella</taxon>
    </lineage>
</organism>
<reference evidence="2" key="1">
    <citation type="journal article" date="2019" name="Int. J. Syst. Evol. Microbiol.">
        <title>The Global Catalogue of Microorganisms (GCM) 10K type strain sequencing project: providing services to taxonomists for standard genome sequencing and annotation.</title>
        <authorList>
            <consortium name="The Broad Institute Genomics Platform"/>
            <consortium name="The Broad Institute Genome Sequencing Center for Infectious Disease"/>
            <person name="Wu L."/>
            <person name="Ma J."/>
        </authorList>
    </citation>
    <scope>NUCLEOTIDE SEQUENCE [LARGE SCALE GENOMIC DNA]</scope>
    <source>
        <strain evidence="2">CGMCC 1.12479</strain>
    </source>
</reference>
<dbReference type="Proteomes" id="UP000635885">
    <property type="component" value="Unassembled WGS sequence"/>
</dbReference>
<gene>
    <name evidence="1" type="ORF">GCM10010993_03590</name>
</gene>
<protein>
    <recommendedName>
        <fullName evidence="3">6-bladed beta-propeller protein</fullName>
    </recommendedName>
</protein>
<evidence type="ECO:0000313" key="1">
    <source>
        <dbReference type="EMBL" id="GGC27821.1"/>
    </source>
</evidence>